<dbReference type="RefSeq" id="WP_316973338.1">
    <property type="nucleotide sequence ID" value="NZ_JAWIIJ010000004.1"/>
</dbReference>
<evidence type="ECO:0000313" key="2">
    <source>
        <dbReference type="EMBL" id="MDV2078600.1"/>
    </source>
</evidence>
<reference evidence="2 3" key="1">
    <citation type="submission" date="2023-10" db="EMBL/GenBank/DDBJ databases">
        <title>Characteristics and mechanism of a salt-tolerant marine origin heterotrophic nitrifying- aerobic denitrifying bacteria Marinobacter xestospongiae HN1.</title>
        <authorList>
            <person name="Qi R."/>
        </authorList>
    </citation>
    <scope>NUCLEOTIDE SEQUENCE [LARGE SCALE GENOMIC DNA]</scope>
    <source>
        <strain evidence="2 3">HN1</strain>
    </source>
</reference>
<organism evidence="2 3">
    <name type="scientific">Marinobacter xestospongiae</name>
    <dbReference type="NCBI Taxonomy" id="994319"/>
    <lineage>
        <taxon>Bacteria</taxon>
        <taxon>Pseudomonadati</taxon>
        <taxon>Pseudomonadota</taxon>
        <taxon>Gammaproteobacteria</taxon>
        <taxon>Pseudomonadales</taxon>
        <taxon>Marinobacteraceae</taxon>
        <taxon>Marinobacter</taxon>
    </lineage>
</organism>
<dbReference type="Proteomes" id="UP001269819">
    <property type="component" value="Unassembled WGS sequence"/>
</dbReference>
<comment type="caution">
    <text evidence="2">The sequence shown here is derived from an EMBL/GenBank/DDBJ whole genome shotgun (WGS) entry which is preliminary data.</text>
</comment>
<keyword evidence="1" id="KW-0732">Signal</keyword>
<dbReference type="Pfam" id="PF06097">
    <property type="entry name" value="DUF945"/>
    <property type="match status" value="1"/>
</dbReference>
<dbReference type="EMBL" id="JAWIIJ010000004">
    <property type="protein sequence ID" value="MDV2078600.1"/>
    <property type="molecule type" value="Genomic_DNA"/>
</dbReference>
<feature type="chain" id="PRO_5045489706" evidence="1">
    <location>
        <begin position="21"/>
        <end position="431"/>
    </location>
</feature>
<proteinExistence type="predicted"/>
<protein>
    <submittedName>
        <fullName evidence="2">DUF945 family protein</fullName>
    </submittedName>
</protein>
<feature type="signal peptide" evidence="1">
    <location>
        <begin position="1"/>
        <end position="20"/>
    </location>
</feature>
<gene>
    <name evidence="2" type="ORF">RYS15_07880</name>
</gene>
<keyword evidence="3" id="KW-1185">Reference proteome</keyword>
<accession>A0ABU3VWD8</accession>
<dbReference type="InterPro" id="IPR010352">
    <property type="entry name" value="DUF945"/>
</dbReference>
<sequence>MKRPWMLAAGALVLALAASAPWLVGKATETQWQRAAAELNRNQALFRLETGRYDRHYLSADVSGRLVFTNPETGRAMTIPFQGEVSHGLLGSELDVTTSERFHALGQPLFGERRPHLVMASRLWGTVTLELNVPAVSVENTATGESFNAAEAYGWARITNQGRDAEIDLRWPGMAARAPGVRLTFDDLRLSQQLQQVRGQLWQGGGELTLAQVSLADTDQPAVTLKGIAVGGKTTATDGQQRFDSEAELEVEELVVADSSYGQQRMSFAIQGAHLDSWNRLSELFADLQSLARPSGHPTRAQVDRQLALMAELSDTLKALAGHGLTVAVPELLLQTPEGDITGRASLQHPLVPEAERANLRVVMDGLVGDLELAVPAALVDKNPQLARDVLRPLQAQGLIVRDDDVYRIEARLKDRVIGVNETSIPLPPLI</sequence>
<name>A0ABU3VWD8_9GAMM</name>
<evidence type="ECO:0000313" key="3">
    <source>
        <dbReference type="Proteomes" id="UP001269819"/>
    </source>
</evidence>
<evidence type="ECO:0000256" key="1">
    <source>
        <dbReference type="SAM" id="SignalP"/>
    </source>
</evidence>